<keyword evidence="3" id="KW-1185">Reference proteome</keyword>
<accession>A0A9W8BNA9</accession>
<sequence length="154" mass="17017">MASSITLTGSRSALARPRQNAPRGNQAQSRLARELAVARIDEEPEEDEGGQTGMTAEAELRNHIQTRSSQRRIFYSDQGLRARHARSGGEPTSSLDGSAELEGSLAQSRRQKAVSSVKRKARHLLHLLSYYLGEFLHNLGTTSVTYRPLQLGIY</sequence>
<dbReference type="OrthoDB" id="5575927at2759"/>
<comment type="caution">
    <text evidence="2">The sequence shown here is derived from an EMBL/GenBank/DDBJ whole genome shotgun (WGS) entry which is preliminary data.</text>
</comment>
<dbReference type="EMBL" id="JANBQF010000026">
    <property type="protein sequence ID" value="KAJ2007444.1"/>
    <property type="molecule type" value="Genomic_DNA"/>
</dbReference>
<dbReference type="AlphaFoldDB" id="A0A9W8BNA9"/>
<evidence type="ECO:0000256" key="1">
    <source>
        <dbReference type="SAM" id="MobiDB-lite"/>
    </source>
</evidence>
<reference evidence="2" key="1">
    <citation type="submission" date="2022-07" db="EMBL/GenBank/DDBJ databases">
        <title>Phylogenomic reconstructions and comparative analyses of Kickxellomycotina fungi.</title>
        <authorList>
            <person name="Reynolds N.K."/>
            <person name="Stajich J.E."/>
            <person name="Barry K."/>
            <person name="Grigoriev I.V."/>
            <person name="Crous P."/>
            <person name="Smith M.E."/>
        </authorList>
    </citation>
    <scope>NUCLEOTIDE SEQUENCE</scope>
    <source>
        <strain evidence="2">IMI 214461</strain>
    </source>
</reference>
<evidence type="ECO:0000313" key="2">
    <source>
        <dbReference type="EMBL" id="KAJ2007444.1"/>
    </source>
</evidence>
<organism evidence="2 3">
    <name type="scientific">Coemansia thaxteri</name>
    <dbReference type="NCBI Taxonomy" id="2663907"/>
    <lineage>
        <taxon>Eukaryota</taxon>
        <taxon>Fungi</taxon>
        <taxon>Fungi incertae sedis</taxon>
        <taxon>Zoopagomycota</taxon>
        <taxon>Kickxellomycotina</taxon>
        <taxon>Kickxellomycetes</taxon>
        <taxon>Kickxellales</taxon>
        <taxon>Kickxellaceae</taxon>
        <taxon>Coemansia</taxon>
    </lineage>
</organism>
<proteinExistence type="predicted"/>
<dbReference type="Proteomes" id="UP001150907">
    <property type="component" value="Unassembled WGS sequence"/>
</dbReference>
<protein>
    <submittedName>
        <fullName evidence="2">Uncharacterized protein</fullName>
    </submittedName>
</protein>
<gene>
    <name evidence="2" type="ORF">H4R26_000769</name>
</gene>
<feature type="compositionally biased region" description="Polar residues" evidence="1">
    <location>
        <begin position="1"/>
        <end position="11"/>
    </location>
</feature>
<evidence type="ECO:0000313" key="3">
    <source>
        <dbReference type="Proteomes" id="UP001150907"/>
    </source>
</evidence>
<feature type="region of interest" description="Disordered" evidence="1">
    <location>
        <begin position="1"/>
        <end position="109"/>
    </location>
</feature>
<name>A0A9W8BNA9_9FUNG</name>